<dbReference type="Gene3D" id="2.60.120.330">
    <property type="entry name" value="B-lactam Antibiotic, Isopenicillin N Synthase, Chain"/>
    <property type="match status" value="1"/>
</dbReference>
<dbReference type="GO" id="GO:0051213">
    <property type="term" value="F:dioxygenase activity"/>
    <property type="evidence" value="ECO:0007669"/>
    <property type="project" value="UniProtKB-KW"/>
</dbReference>
<dbReference type="EMBL" id="CP118166">
    <property type="protein sequence ID" value="WDI32840.1"/>
    <property type="molecule type" value="Genomic_DNA"/>
</dbReference>
<keyword evidence="3" id="KW-0560">Oxidoreductase</keyword>
<dbReference type="RefSeq" id="WP_274494789.1">
    <property type="nucleotide sequence ID" value="NZ_CP118166.1"/>
</dbReference>
<dbReference type="KEGG" id="hfl:PUV54_06470"/>
<proteinExistence type="inferred from homology"/>
<accession>A0AAE9ZFG2</accession>
<dbReference type="GO" id="GO:0016020">
    <property type="term" value="C:membrane"/>
    <property type="evidence" value="ECO:0007669"/>
    <property type="project" value="TreeGrafter"/>
</dbReference>
<name>A0AAE9ZFG2_9PROT</name>
<organism evidence="5 6">
    <name type="scientific">Hyphococcus flavus</name>
    <dbReference type="NCBI Taxonomy" id="1866326"/>
    <lineage>
        <taxon>Bacteria</taxon>
        <taxon>Pseudomonadati</taxon>
        <taxon>Pseudomonadota</taxon>
        <taxon>Alphaproteobacteria</taxon>
        <taxon>Parvularculales</taxon>
        <taxon>Parvularculaceae</taxon>
        <taxon>Hyphococcus</taxon>
    </lineage>
</organism>
<dbReference type="InterPro" id="IPR027443">
    <property type="entry name" value="IPNS-like_sf"/>
</dbReference>
<dbReference type="PANTHER" id="PTHR46332">
    <property type="entry name" value="ASPARTATE BETA-HYDROXYLASE DOMAIN-CONTAINING PROTEIN 2"/>
    <property type="match status" value="1"/>
</dbReference>
<evidence type="ECO:0000256" key="1">
    <source>
        <dbReference type="ARBA" id="ARBA00007730"/>
    </source>
</evidence>
<evidence type="ECO:0000259" key="4">
    <source>
        <dbReference type="Pfam" id="PF05118"/>
    </source>
</evidence>
<comment type="similarity">
    <text evidence="1">Belongs to the aspartyl/asparaginyl beta-hydroxylase family.</text>
</comment>
<dbReference type="InterPro" id="IPR051821">
    <property type="entry name" value="Asp/Asn_beta-hydroxylase"/>
</dbReference>
<dbReference type="SUPFAM" id="SSF51197">
    <property type="entry name" value="Clavaminate synthase-like"/>
    <property type="match status" value="1"/>
</dbReference>
<evidence type="ECO:0000256" key="2">
    <source>
        <dbReference type="ARBA" id="ARBA00022964"/>
    </source>
</evidence>
<dbReference type="Pfam" id="PF05118">
    <property type="entry name" value="Asp_Arg_Hydrox"/>
    <property type="match status" value="1"/>
</dbReference>
<dbReference type="PANTHER" id="PTHR46332:SF5">
    <property type="entry name" value="ASPARTATE BETA-HYDROXYLASE DOMAIN CONTAINING 2"/>
    <property type="match status" value="1"/>
</dbReference>
<evidence type="ECO:0000313" key="6">
    <source>
        <dbReference type="Proteomes" id="UP001214043"/>
    </source>
</evidence>
<evidence type="ECO:0000256" key="3">
    <source>
        <dbReference type="ARBA" id="ARBA00023002"/>
    </source>
</evidence>
<sequence length="356" mass="40287">MPDISQHTPDEFLEAFLEDPGNAPLALYAGAALDAAGRLEEALTVWTFGADQNAILRTIHLHPEANDDLRAHSKRADDAIRNHFSSLHRSTVEDFARTLDKDDLDRVRSGVWLHYAIAPVNFRVEKQRPLNFYVPGLPARPITPNDTLPWTADIEAAWEDIRAEFEAAIAQNAKQYPYVPEDLEEPYWASLRGKMDWSALYMHFNANVMDEAAMFPKTLAALETAPTVKRDGVPLETFFSRLQPGAHIPPHHGLTNTRLTVHLPLIVPDGCEIRVGDELHQWQEGKIVAFDDSFEHEAWNKSDKDRVVMIFETHHPDLSPTEIEAIEKVYSVFDEWVSGRADRIGLEFPPAEETTN</sequence>
<dbReference type="Proteomes" id="UP001214043">
    <property type="component" value="Chromosome"/>
</dbReference>
<keyword evidence="6" id="KW-1185">Reference proteome</keyword>
<reference evidence="5" key="1">
    <citation type="submission" date="2023-02" db="EMBL/GenBank/DDBJ databases">
        <title>Genome sequence of Hyphococcus flavus.</title>
        <authorList>
            <person name="Rong J.-C."/>
            <person name="Zhao Q."/>
            <person name="Yi M."/>
            <person name="Wu J.-Y."/>
        </authorList>
    </citation>
    <scope>NUCLEOTIDE SEQUENCE</scope>
    <source>
        <strain evidence="5">MCCC 1K03223</strain>
    </source>
</reference>
<protein>
    <submittedName>
        <fullName evidence="5">Aspartyl/asparaginyl beta-hydroxylase domain-containing protein</fullName>
    </submittedName>
</protein>
<evidence type="ECO:0000313" key="5">
    <source>
        <dbReference type="EMBL" id="WDI32840.1"/>
    </source>
</evidence>
<dbReference type="InterPro" id="IPR007803">
    <property type="entry name" value="Asp/Arg/Pro-Hydrxlase"/>
</dbReference>
<dbReference type="AlphaFoldDB" id="A0AAE9ZFG2"/>
<keyword evidence="2" id="KW-0223">Dioxygenase</keyword>
<gene>
    <name evidence="5" type="ORF">PUV54_06470</name>
</gene>
<feature type="domain" description="Aspartyl/asparaginy/proline hydroxylase" evidence="4">
    <location>
        <begin position="155"/>
        <end position="316"/>
    </location>
</feature>